<dbReference type="Proteomes" id="UP000490800">
    <property type="component" value="Unassembled WGS sequence"/>
</dbReference>
<dbReference type="InterPro" id="IPR029044">
    <property type="entry name" value="Nucleotide-diphossugar_trans"/>
</dbReference>
<dbReference type="GO" id="GO:0016740">
    <property type="term" value="F:transferase activity"/>
    <property type="evidence" value="ECO:0007669"/>
    <property type="project" value="UniProtKB-KW"/>
</dbReference>
<dbReference type="OrthoDB" id="8936324at2"/>
<dbReference type="Gene3D" id="1.25.40.10">
    <property type="entry name" value="Tetratricopeptide repeat domain"/>
    <property type="match status" value="1"/>
</dbReference>
<comment type="caution">
    <text evidence="3">The sequence shown here is derived from an EMBL/GenBank/DDBJ whole genome shotgun (WGS) entry which is preliminary data.</text>
</comment>
<name>A0A7X3JZY6_9BACL</name>
<keyword evidence="1" id="KW-0802">TPR repeat</keyword>
<keyword evidence="3" id="KW-0808">Transferase</keyword>
<proteinExistence type="predicted"/>
<dbReference type="RefSeq" id="WP_157336377.1">
    <property type="nucleotide sequence ID" value="NZ_RHLK01000007.1"/>
</dbReference>
<dbReference type="InterPro" id="IPR019734">
    <property type="entry name" value="TPR_rpt"/>
</dbReference>
<dbReference type="InterPro" id="IPR011990">
    <property type="entry name" value="TPR-like_helical_dom_sf"/>
</dbReference>
<dbReference type="Gene3D" id="3.90.550.10">
    <property type="entry name" value="Spore Coat Polysaccharide Biosynthesis Protein SpsA, Chain A"/>
    <property type="match status" value="1"/>
</dbReference>
<organism evidence="3 4">
    <name type="scientific">Paenibacillus lutrae</name>
    <dbReference type="NCBI Taxonomy" id="2078573"/>
    <lineage>
        <taxon>Bacteria</taxon>
        <taxon>Bacillati</taxon>
        <taxon>Bacillota</taxon>
        <taxon>Bacilli</taxon>
        <taxon>Bacillales</taxon>
        <taxon>Paenibacillaceae</taxon>
        <taxon>Paenibacillus</taxon>
    </lineage>
</organism>
<evidence type="ECO:0000313" key="3">
    <source>
        <dbReference type="EMBL" id="MVP00669.1"/>
    </source>
</evidence>
<dbReference type="EMBL" id="RHLK01000007">
    <property type="protein sequence ID" value="MVP00669.1"/>
    <property type="molecule type" value="Genomic_DNA"/>
</dbReference>
<sequence length="699" mass="79009">MNNNVLVQIEKYIENNAIEDALNLILSNEKDYEHNADFWNLKGVLCYKAAEMAVAVSCFTRAVELDPNHEEAQENLTYSRTLLSDGADKDLYALNDEEFIIRIVDVLDNVIIEVETSIKALKTDNSSASMTILKNVQDIMKAYGQEMTRIKTVVPSRFMPNVFDNVLLCLEDCLADFSPNGGENLPTLVEFTLYSLLKELREEIYFFGYIFPDTGKMDSYYKKAFAEANANQYAQQSLQTGKFKYPVSILVPAYNKLEYSKQCIESILKYTKEIEFELILVNDGSSDGTKEYFKSVPHDNKKVINLYKNTGPTLAYLIGLRAAEGRVLATVSNDVIVTENWLENLLTCLDSDSSIGIVVPTTSNISNGQDISVSYQTIEEMQQFSRNYNVSDPSKWFERERLCPFLNVIPMEVFGKGLCPDRLYQYAEFSDDDFSLQLRLQGYKLILAKDTFCHHFGSISLGKAQRENDSLQISRALFKQKNKVDAWHDSQDFGANLLKNLELKTSEPIHVLCMDPGLGMIPYQIANQYKESRGTSVTVHHFSTLTNFPDISNKILDNYTLAQTTAELACVYEGMTFDHILLCRPLDEYDDSDLLLRIKKLLSNGGEIRFLIKNPCSGQMIIDLLSLNTQSFKKILSSHAITNLLVDAGYKDIKRVGITANSENLVQTVKKLAASLDIQLDRNHEVLYGSDALLFIAKG</sequence>
<reference evidence="3 4" key="1">
    <citation type="journal article" date="2019" name="Microorganisms">
        <title>Paenibacillus lutrae sp. nov., A Chitinolytic Species Isolated from A River Otter in Castril Natural Park, Granada, Spain.</title>
        <authorList>
            <person name="Rodriguez M."/>
            <person name="Reina J.C."/>
            <person name="Bejar V."/>
            <person name="Llamas I."/>
        </authorList>
    </citation>
    <scope>NUCLEOTIDE SEQUENCE [LARGE SCALE GENOMIC DNA]</scope>
    <source>
        <strain evidence="3 4">N10</strain>
    </source>
</reference>
<gene>
    <name evidence="3" type="ORF">EDM21_14245</name>
</gene>
<dbReference type="PROSITE" id="PS50005">
    <property type="entry name" value="TPR"/>
    <property type="match status" value="1"/>
</dbReference>
<dbReference type="CDD" id="cd00761">
    <property type="entry name" value="Glyco_tranf_GTA_type"/>
    <property type="match status" value="1"/>
</dbReference>
<dbReference type="PANTHER" id="PTHR43179">
    <property type="entry name" value="RHAMNOSYLTRANSFERASE WBBL"/>
    <property type="match status" value="1"/>
</dbReference>
<dbReference type="InterPro" id="IPR001173">
    <property type="entry name" value="Glyco_trans_2-like"/>
</dbReference>
<protein>
    <submittedName>
        <fullName evidence="3">Glycosyltransferase</fullName>
    </submittedName>
</protein>
<evidence type="ECO:0000256" key="1">
    <source>
        <dbReference type="PROSITE-ProRule" id="PRU00339"/>
    </source>
</evidence>
<evidence type="ECO:0000259" key="2">
    <source>
        <dbReference type="Pfam" id="PF00535"/>
    </source>
</evidence>
<evidence type="ECO:0000313" key="4">
    <source>
        <dbReference type="Proteomes" id="UP000490800"/>
    </source>
</evidence>
<feature type="repeat" description="TPR" evidence="1">
    <location>
        <begin position="36"/>
        <end position="69"/>
    </location>
</feature>
<keyword evidence="4" id="KW-1185">Reference proteome</keyword>
<feature type="domain" description="Glycosyltransferase 2-like" evidence="2">
    <location>
        <begin position="248"/>
        <end position="389"/>
    </location>
</feature>
<dbReference type="PANTHER" id="PTHR43179:SF7">
    <property type="entry name" value="RHAMNOSYLTRANSFERASE WBBL"/>
    <property type="match status" value="1"/>
</dbReference>
<dbReference type="Pfam" id="PF00535">
    <property type="entry name" value="Glycos_transf_2"/>
    <property type="match status" value="1"/>
</dbReference>
<dbReference type="SUPFAM" id="SSF53448">
    <property type="entry name" value="Nucleotide-diphospho-sugar transferases"/>
    <property type="match status" value="1"/>
</dbReference>
<dbReference type="AlphaFoldDB" id="A0A7X3JZY6"/>
<dbReference type="SUPFAM" id="SSF48452">
    <property type="entry name" value="TPR-like"/>
    <property type="match status" value="1"/>
</dbReference>
<accession>A0A7X3JZY6</accession>